<evidence type="ECO:0000313" key="3">
    <source>
        <dbReference type="Proteomes" id="UP000266841"/>
    </source>
</evidence>
<gene>
    <name evidence="2" type="ORF">THAOC_12854</name>
</gene>
<proteinExistence type="predicted"/>
<reference evidence="2 3" key="1">
    <citation type="journal article" date="2012" name="Genome Biol.">
        <title>Genome and low-iron response of an oceanic diatom adapted to chronic iron limitation.</title>
        <authorList>
            <person name="Lommer M."/>
            <person name="Specht M."/>
            <person name="Roy A.S."/>
            <person name="Kraemer L."/>
            <person name="Andreson R."/>
            <person name="Gutowska M.A."/>
            <person name="Wolf J."/>
            <person name="Bergner S.V."/>
            <person name="Schilhabel M.B."/>
            <person name="Klostermeier U.C."/>
            <person name="Beiko R.G."/>
            <person name="Rosenstiel P."/>
            <person name="Hippler M."/>
            <person name="Laroche J."/>
        </authorList>
    </citation>
    <scope>NUCLEOTIDE SEQUENCE [LARGE SCALE GENOMIC DNA]</scope>
    <source>
        <strain evidence="2 3">CCMP1005</strain>
    </source>
</reference>
<evidence type="ECO:0000256" key="1">
    <source>
        <dbReference type="SAM" id="MobiDB-lite"/>
    </source>
</evidence>
<feature type="compositionally biased region" description="Basic and acidic residues" evidence="1">
    <location>
        <begin position="41"/>
        <end position="50"/>
    </location>
</feature>
<accession>K0SMN9</accession>
<comment type="caution">
    <text evidence="2">The sequence shown here is derived from an EMBL/GenBank/DDBJ whole genome shotgun (WGS) entry which is preliminary data.</text>
</comment>
<dbReference type="AlphaFoldDB" id="K0SMN9"/>
<name>K0SMN9_THAOC</name>
<keyword evidence="3" id="KW-1185">Reference proteome</keyword>
<dbReference type="Proteomes" id="UP000266841">
    <property type="component" value="Unassembled WGS sequence"/>
</dbReference>
<organism evidence="2 3">
    <name type="scientific">Thalassiosira oceanica</name>
    <name type="common">Marine diatom</name>
    <dbReference type="NCBI Taxonomy" id="159749"/>
    <lineage>
        <taxon>Eukaryota</taxon>
        <taxon>Sar</taxon>
        <taxon>Stramenopiles</taxon>
        <taxon>Ochrophyta</taxon>
        <taxon>Bacillariophyta</taxon>
        <taxon>Coscinodiscophyceae</taxon>
        <taxon>Thalassiosirophycidae</taxon>
        <taxon>Thalassiosirales</taxon>
        <taxon>Thalassiosiraceae</taxon>
        <taxon>Thalassiosira</taxon>
    </lineage>
</organism>
<evidence type="ECO:0000313" key="2">
    <source>
        <dbReference type="EMBL" id="EJK66239.1"/>
    </source>
</evidence>
<dbReference type="EMBL" id="AGNL01015159">
    <property type="protein sequence ID" value="EJK66239.1"/>
    <property type="molecule type" value="Genomic_DNA"/>
</dbReference>
<feature type="region of interest" description="Disordered" evidence="1">
    <location>
        <begin position="40"/>
        <end position="74"/>
    </location>
</feature>
<sequence>LAPPRRGPSQAGGGPRKQLLCAAFTYVFIVLPTVLSGMSEHAQDGHHVASDGRGAPPEEAAATSESVRAPSEPQ</sequence>
<feature type="non-terminal residue" evidence="2">
    <location>
        <position position="1"/>
    </location>
</feature>
<protein>
    <submittedName>
        <fullName evidence="2">Uncharacterized protein</fullName>
    </submittedName>
</protein>